<dbReference type="RefSeq" id="WP_184969229.1">
    <property type="nucleotide sequence ID" value="NZ_BAAAWF010000072.1"/>
</dbReference>
<dbReference type="AlphaFoldDB" id="A0A7W9PXL3"/>
<evidence type="ECO:0000313" key="2">
    <source>
        <dbReference type="Proteomes" id="UP000585836"/>
    </source>
</evidence>
<evidence type="ECO:0000313" key="1">
    <source>
        <dbReference type="EMBL" id="MBB5929589.1"/>
    </source>
</evidence>
<reference evidence="1 2" key="1">
    <citation type="submission" date="2020-08" db="EMBL/GenBank/DDBJ databases">
        <title>Genomic Encyclopedia of Type Strains, Phase III (KMG-III): the genomes of soil and plant-associated and newly described type strains.</title>
        <authorList>
            <person name="Whitman W."/>
        </authorList>
    </citation>
    <scope>NUCLEOTIDE SEQUENCE [LARGE SCALE GENOMIC DNA]</scope>
    <source>
        <strain evidence="1 2">CECT 3313</strain>
    </source>
</reference>
<accession>A0A7W9PXL3</accession>
<organism evidence="1 2">
    <name type="scientific">Streptomyces echinatus</name>
    <dbReference type="NCBI Taxonomy" id="67293"/>
    <lineage>
        <taxon>Bacteria</taxon>
        <taxon>Bacillati</taxon>
        <taxon>Actinomycetota</taxon>
        <taxon>Actinomycetes</taxon>
        <taxon>Kitasatosporales</taxon>
        <taxon>Streptomycetaceae</taxon>
        <taxon>Streptomyces</taxon>
    </lineage>
</organism>
<comment type="caution">
    <text evidence="1">The sequence shown here is derived from an EMBL/GenBank/DDBJ whole genome shotgun (WGS) entry which is preliminary data.</text>
</comment>
<gene>
    <name evidence="1" type="ORF">FHS34_005076</name>
</gene>
<name>A0A7W9PXL3_9ACTN</name>
<proteinExistence type="predicted"/>
<keyword evidence="2" id="KW-1185">Reference proteome</keyword>
<sequence length="524" mass="59142">MAVRAEEVRWGLVAEALTSYKHAVMLARGVTAAEQDEIDRSPNRAERLRERETRTVPRADMEAAHLIATEVRALFVEWRSRYDTVRWPGHREFAVRTTMNAASDATRHLVEETGRILDGSPPGAGQVRSLRGAWPLVWLQWLCTAFEPLQVIEGELPLPEAAIGRPDEVLHDFAEFVLSTVPVIGEFVLGYEVAFRRRLVGGRGLSEPERLMAFLGLVLPPVLGALVKQVPKVGGVLLRNFRVNLARRIPGSVAAKLDRFTADMVIALRSFPKESYEKFLGIIRVVGRLAPEQETALNFYVSRLNLTSRLAQWLRIIERDLGTAFTDVRALKRPPNVVVAAHERAMMEDLSRLSNKRVVSVPEMHPQDYDEFVRNLAVDPQTKMPQVNGVKYADTIWGHEFAELYRVERAGKAENILKAIKKNGKGKQSSTLVVTNARQVSYDLPSLFDNRFWAKPDFQWNDKVVILQGNALRIIERPVRYITMDPKVYALTRLLTGNPAHLVRTAEEVVRAGEEEKKSAAARR</sequence>
<dbReference type="EMBL" id="JACHJK010000009">
    <property type="protein sequence ID" value="MBB5929589.1"/>
    <property type="molecule type" value="Genomic_DNA"/>
</dbReference>
<protein>
    <submittedName>
        <fullName evidence="1">Uncharacterized protein</fullName>
    </submittedName>
</protein>
<dbReference type="Proteomes" id="UP000585836">
    <property type="component" value="Unassembled WGS sequence"/>
</dbReference>